<comment type="caution">
    <text evidence="6">The sequence shown here is derived from an EMBL/GenBank/DDBJ whole genome shotgun (WGS) entry which is preliminary data.</text>
</comment>
<dbReference type="GO" id="GO:0003700">
    <property type="term" value="F:DNA-binding transcription factor activity"/>
    <property type="evidence" value="ECO:0007669"/>
    <property type="project" value="InterPro"/>
</dbReference>
<protein>
    <recommendedName>
        <fullName evidence="5">BZIP domain-containing protein</fullName>
    </recommendedName>
</protein>
<dbReference type="GO" id="GO:0003677">
    <property type="term" value="F:DNA binding"/>
    <property type="evidence" value="ECO:0007669"/>
    <property type="project" value="UniProtKB-KW"/>
</dbReference>
<dbReference type="InterPro" id="IPR046347">
    <property type="entry name" value="bZIP_sf"/>
</dbReference>
<sequence length="339" mass="38149">MARRIMGFSPNRAQDPQYPPMVRQSSLYNLTFDEVESQLGNTEKPIHGMSLDEFHKSVISAESGQLVQTSSDHHSFTLGNMSNGMHDTKNGFSEGWRGIVDHEHMNRCVDTLLKQPTLGESSLEHLLANNAADQNANVHTPTPMVIDPIHQQHWLQIPSINTHQSHHEPQIIGNSQDFNVSKSFYDSQLSYSENSVGVSLSPSYSDSKSPLFGKRKHSNETLEKAVERRQKRMAKNRESAARSRAKKQEHIHGLENEKCRLQKVNSWLKQLKVFHLFIDDSCCALVMAICIWIRFSKIRSFPCLLCILVISANNIVLSASPLGASPVFLPTSIQLLSLL</sequence>
<evidence type="ECO:0000256" key="4">
    <source>
        <dbReference type="SAM" id="MobiDB-lite"/>
    </source>
</evidence>
<dbReference type="GO" id="GO:0045893">
    <property type="term" value="P:positive regulation of DNA-templated transcription"/>
    <property type="evidence" value="ECO:0007669"/>
    <property type="project" value="InterPro"/>
</dbReference>
<keyword evidence="3" id="KW-0539">Nucleus</keyword>
<evidence type="ECO:0000256" key="3">
    <source>
        <dbReference type="ARBA" id="ARBA00023242"/>
    </source>
</evidence>
<dbReference type="Proteomes" id="UP001374584">
    <property type="component" value="Unassembled WGS sequence"/>
</dbReference>
<evidence type="ECO:0000256" key="1">
    <source>
        <dbReference type="ARBA" id="ARBA00004123"/>
    </source>
</evidence>
<evidence type="ECO:0000313" key="6">
    <source>
        <dbReference type="EMBL" id="KAK7373080.1"/>
    </source>
</evidence>
<feature type="region of interest" description="Disordered" evidence="4">
    <location>
        <begin position="1"/>
        <end position="20"/>
    </location>
</feature>
<dbReference type="PROSITE" id="PS50217">
    <property type="entry name" value="BZIP"/>
    <property type="match status" value="1"/>
</dbReference>
<dbReference type="AlphaFoldDB" id="A0AAN9NGX5"/>
<dbReference type="PANTHER" id="PTHR22952:SF482">
    <property type="entry name" value="ABSCISIC ACID-INSENSITIVE 5-LIKE PROTEIN 2"/>
    <property type="match status" value="1"/>
</dbReference>
<reference evidence="6 7" key="1">
    <citation type="submission" date="2024-01" db="EMBL/GenBank/DDBJ databases">
        <title>The genomes of 5 underutilized Papilionoideae crops provide insights into root nodulation and disease resistanc.</title>
        <authorList>
            <person name="Jiang F."/>
        </authorList>
    </citation>
    <scope>NUCLEOTIDE SEQUENCE [LARGE SCALE GENOMIC DNA]</scope>
    <source>
        <strain evidence="6">JINMINGXINNONG_FW02</strain>
        <tissue evidence="6">Leaves</tissue>
    </source>
</reference>
<dbReference type="InterPro" id="IPR043452">
    <property type="entry name" value="BZIP46-like"/>
</dbReference>
<proteinExistence type="predicted"/>
<accession>A0AAN9NGX5</accession>
<dbReference type="GO" id="GO:0005634">
    <property type="term" value="C:nucleus"/>
    <property type="evidence" value="ECO:0007669"/>
    <property type="project" value="UniProtKB-SubCell"/>
</dbReference>
<dbReference type="SUPFAM" id="SSF57959">
    <property type="entry name" value="Leucine zipper domain"/>
    <property type="match status" value="1"/>
</dbReference>
<dbReference type="Pfam" id="PF00170">
    <property type="entry name" value="bZIP_1"/>
    <property type="match status" value="1"/>
</dbReference>
<keyword evidence="7" id="KW-1185">Reference proteome</keyword>
<dbReference type="EMBL" id="JAYMYR010000003">
    <property type="protein sequence ID" value="KAK7373080.1"/>
    <property type="molecule type" value="Genomic_DNA"/>
</dbReference>
<name>A0AAN9NGX5_PHACN</name>
<dbReference type="Gene3D" id="1.20.5.170">
    <property type="match status" value="1"/>
</dbReference>
<dbReference type="InterPro" id="IPR004827">
    <property type="entry name" value="bZIP"/>
</dbReference>
<organism evidence="6 7">
    <name type="scientific">Phaseolus coccineus</name>
    <name type="common">Scarlet runner bean</name>
    <name type="synonym">Phaseolus multiflorus</name>
    <dbReference type="NCBI Taxonomy" id="3886"/>
    <lineage>
        <taxon>Eukaryota</taxon>
        <taxon>Viridiplantae</taxon>
        <taxon>Streptophyta</taxon>
        <taxon>Embryophyta</taxon>
        <taxon>Tracheophyta</taxon>
        <taxon>Spermatophyta</taxon>
        <taxon>Magnoliopsida</taxon>
        <taxon>eudicotyledons</taxon>
        <taxon>Gunneridae</taxon>
        <taxon>Pentapetalae</taxon>
        <taxon>rosids</taxon>
        <taxon>fabids</taxon>
        <taxon>Fabales</taxon>
        <taxon>Fabaceae</taxon>
        <taxon>Papilionoideae</taxon>
        <taxon>50 kb inversion clade</taxon>
        <taxon>NPAAA clade</taxon>
        <taxon>indigoferoid/millettioid clade</taxon>
        <taxon>Phaseoleae</taxon>
        <taxon>Phaseolus</taxon>
    </lineage>
</organism>
<comment type="subcellular location">
    <subcellularLocation>
        <location evidence="1">Nucleus</location>
    </subcellularLocation>
</comment>
<keyword evidence="2" id="KW-0238">DNA-binding</keyword>
<dbReference type="PANTHER" id="PTHR22952">
    <property type="entry name" value="CAMP-RESPONSE ELEMENT BINDING PROTEIN-RELATED"/>
    <property type="match status" value="1"/>
</dbReference>
<feature type="domain" description="BZIP" evidence="5">
    <location>
        <begin position="226"/>
        <end position="270"/>
    </location>
</feature>
<dbReference type="CDD" id="cd14707">
    <property type="entry name" value="bZIP_plant_BZIP46"/>
    <property type="match status" value="1"/>
</dbReference>
<evidence type="ECO:0000256" key="2">
    <source>
        <dbReference type="ARBA" id="ARBA00023125"/>
    </source>
</evidence>
<evidence type="ECO:0000259" key="5">
    <source>
        <dbReference type="PROSITE" id="PS50217"/>
    </source>
</evidence>
<dbReference type="SMART" id="SM00338">
    <property type="entry name" value="BRLZ"/>
    <property type="match status" value="1"/>
</dbReference>
<dbReference type="PROSITE" id="PS00036">
    <property type="entry name" value="BZIP_BASIC"/>
    <property type="match status" value="1"/>
</dbReference>
<gene>
    <name evidence="6" type="ORF">VNO80_06476</name>
</gene>
<evidence type="ECO:0000313" key="7">
    <source>
        <dbReference type="Proteomes" id="UP001374584"/>
    </source>
</evidence>